<organism evidence="1 2">
    <name type="scientific">Paenibacillus foliorum</name>
    <dbReference type="NCBI Taxonomy" id="2654974"/>
    <lineage>
        <taxon>Bacteria</taxon>
        <taxon>Bacillati</taxon>
        <taxon>Bacillota</taxon>
        <taxon>Bacilli</taxon>
        <taxon>Bacillales</taxon>
        <taxon>Paenibacillaceae</taxon>
        <taxon>Paenibacillus</taxon>
    </lineage>
</organism>
<dbReference type="Gene3D" id="1.10.150.240">
    <property type="entry name" value="Putative phosphatase, domain 2"/>
    <property type="match status" value="1"/>
</dbReference>
<dbReference type="InterPro" id="IPR023214">
    <property type="entry name" value="HAD_sf"/>
</dbReference>
<evidence type="ECO:0000313" key="2">
    <source>
        <dbReference type="Proteomes" id="UP000641588"/>
    </source>
</evidence>
<dbReference type="NCBIfam" id="TIGR01549">
    <property type="entry name" value="HAD-SF-IA-v1"/>
    <property type="match status" value="1"/>
</dbReference>
<dbReference type="SFLD" id="SFLDG01129">
    <property type="entry name" value="C1.5:_HAD__Beta-PGM__Phosphata"/>
    <property type="match status" value="1"/>
</dbReference>
<proteinExistence type="predicted"/>
<dbReference type="EMBL" id="WHOD01000055">
    <property type="protein sequence ID" value="NOU94406.1"/>
    <property type="molecule type" value="Genomic_DNA"/>
</dbReference>
<comment type="caution">
    <text evidence="1">The sequence shown here is derived from an EMBL/GenBank/DDBJ whole genome shotgun (WGS) entry which is preliminary data.</text>
</comment>
<dbReference type="InterPro" id="IPR036412">
    <property type="entry name" value="HAD-like_sf"/>
</dbReference>
<keyword evidence="1" id="KW-0378">Hydrolase</keyword>
<dbReference type="Proteomes" id="UP000641588">
    <property type="component" value="Unassembled WGS sequence"/>
</dbReference>
<keyword evidence="2" id="KW-1185">Reference proteome</keyword>
<dbReference type="InterPro" id="IPR041492">
    <property type="entry name" value="HAD_2"/>
</dbReference>
<gene>
    <name evidence="1" type="ORF">GC093_14430</name>
</gene>
<dbReference type="SFLD" id="SFLDS00003">
    <property type="entry name" value="Haloacid_Dehalogenase"/>
    <property type="match status" value="1"/>
</dbReference>
<dbReference type="PANTHER" id="PTHR18901:SF38">
    <property type="entry name" value="PSEUDOURIDINE-5'-PHOSPHATASE"/>
    <property type="match status" value="1"/>
</dbReference>
<dbReference type="RefSeq" id="WP_171652593.1">
    <property type="nucleotide sequence ID" value="NZ_WHOD01000055.1"/>
</dbReference>
<dbReference type="InterPro" id="IPR023198">
    <property type="entry name" value="PGP-like_dom2"/>
</dbReference>
<dbReference type="PANTHER" id="PTHR18901">
    <property type="entry name" value="2-DEOXYGLUCOSE-6-PHOSPHATE PHOSPHATASE 2"/>
    <property type="match status" value="1"/>
</dbReference>
<evidence type="ECO:0000313" key="1">
    <source>
        <dbReference type="EMBL" id="NOU94406.1"/>
    </source>
</evidence>
<dbReference type="SFLD" id="SFLDG01135">
    <property type="entry name" value="C1.5.6:_HAD__Beta-PGM__Phospha"/>
    <property type="match status" value="1"/>
</dbReference>
<dbReference type="PRINTS" id="PR00413">
    <property type="entry name" value="HADHALOGNASE"/>
</dbReference>
<name>A0A972GPA4_9BACL</name>
<dbReference type="InterPro" id="IPR006439">
    <property type="entry name" value="HAD-SF_hydro_IA"/>
</dbReference>
<dbReference type="AlphaFoldDB" id="A0A972GPA4"/>
<dbReference type="Pfam" id="PF13419">
    <property type="entry name" value="HAD_2"/>
    <property type="match status" value="1"/>
</dbReference>
<reference evidence="1" key="1">
    <citation type="submission" date="2019-10" db="EMBL/GenBank/DDBJ databases">
        <title>Description of Paenibacillus glebae sp. nov.</title>
        <authorList>
            <person name="Carlier A."/>
            <person name="Qi S."/>
        </authorList>
    </citation>
    <scope>NUCLEOTIDE SEQUENCE</scope>
    <source>
        <strain evidence="1">LMG 31456</strain>
    </source>
</reference>
<dbReference type="Gene3D" id="3.40.50.1000">
    <property type="entry name" value="HAD superfamily/HAD-like"/>
    <property type="match status" value="1"/>
</dbReference>
<accession>A0A972GPA4</accession>
<sequence length="216" mass="24494">MIKAIIFDMDGVIIDSHSVAYQLLCETANTFGCNLTIEKIKIWGSLSSRQFWTRVKEQYNLPHDISLLITSYNQDREIELYKFMEPVPGVKEFLHDIKRNQVKIALATSATKKRMDAVIDLFGLRTLFDVIVCDEEVVASKPDPQIFLLASQKLAVEPVECLVIEDSENGKIAAKKAGMKCLGFKGLSHVNENMEGSDMLFFSFNELNIKELQKQI</sequence>
<dbReference type="NCBIfam" id="TIGR01509">
    <property type="entry name" value="HAD-SF-IA-v3"/>
    <property type="match status" value="1"/>
</dbReference>
<dbReference type="GO" id="GO:0016787">
    <property type="term" value="F:hydrolase activity"/>
    <property type="evidence" value="ECO:0007669"/>
    <property type="project" value="UniProtKB-KW"/>
</dbReference>
<protein>
    <submittedName>
        <fullName evidence="1">HAD-IA family hydrolase</fullName>
    </submittedName>
</protein>
<dbReference type="SUPFAM" id="SSF56784">
    <property type="entry name" value="HAD-like"/>
    <property type="match status" value="1"/>
</dbReference>